<feature type="chain" id="PRO_5045723410" evidence="2">
    <location>
        <begin position="22"/>
        <end position="548"/>
    </location>
</feature>
<name>A0ABT8S578_9BURK</name>
<reference evidence="4" key="1">
    <citation type="submission" date="2023-06" db="EMBL/GenBank/DDBJ databases">
        <authorList>
            <person name="Jiang Y."/>
            <person name="Liu Q."/>
        </authorList>
    </citation>
    <scope>NUCLEOTIDE SEQUENCE</scope>
    <source>
        <strain evidence="4">CGMCC 1.12090</strain>
    </source>
</reference>
<dbReference type="InterPro" id="IPR032466">
    <property type="entry name" value="Metal_Hydrolase"/>
</dbReference>
<evidence type="ECO:0000313" key="5">
    <source>
        <dbReference type="Proteomes" id="UP001169027"/>
    </source>
</evidence>
<gene>
    <name evidence="4" type="ORF">Q2T77_17430</name>
</gene>
<dbReference type="SUPFAM" id="SSF51556">
    <property type="entry name" value="Metallo-dependent hydrolases"/>
    <property type="match status" value="1"/>
</dbReference>
<dbReference type="InterPro" id="IPR013108">
    <property type="entry name" value="Amidohydro_3"/>
</dbReference>
<protein>
    <submittedName>
        <fullName evidence="4">Amidohydrolase family protein</fullName>
    </submittedName>
</protein>
<feature type="signal peptide" evidence="2">
    <location>
        <begin position="1"/>
        <end position="21"/>
    </location>
</feature>
<dbReference type="Gene3D" id="3.20.20.140">
    <property type="entry name" value="Metal-dependent hydrolases"/>
    <property type="match status" value="1"/>
</dbReference>
<evidence type="ECO:0000256" key="1">
    <source>
        <dbReference type="SAM" id="MobiDB-lite"/>
    </source>
</evidence>
<feature type="domain" description="Amidohydrolase 3" evidence="3">
    <location>
        <begin position="70"/>
        <end position="535"/>
    </location>
</feature>
<dbReference type="RefSeq" id="WP_301811301.1">
    <property type="nucleotide sequence ID" value="NZ_JAUJZH010000012.1"/>
</dbReference>
<dbReference type="InterPro" id="IPR011059">
    <property type="entry name" value="Metal-dep_hydrolase_composite"/>
</dbReference>
<dbReference type="PANTHER" id="PTHR22642:SF2">
    <property type="entry name" value="PROTEIN LONG AFTER FAR-RED 3"/>
    <property type="match status" value="1"/>
</dbReference>
<dbReference type="Proteomes" id="UP001169027">
    <property type="component" value="Unassembled WGS sequence"/>
</dbReference>
<organism evidence="4 5">
    <name type="scientific">Variovorax ginsengisoli</name>
    <dbReference type="NCBI Taxonomy" id="363844"/>
    <lineage>
        <taxon>Bacteria</taxon>
        <taxon>Pseudomonadati</taxon>
        <taxon>Pseudomonadota</taxon>
        <taxon>Betaproteobacteria</taxon>
        <taxon>Burkholderiales</taxon>
        <taxon>Comamonadaceae</taxon>
        <taxon>Variovorax</taxon>
    </lineage>
</organism>
<feature type="region of interest" description="Disordered" evidence="1">
    <location>
        <begin position="198"/>
        <end position="217"/>
    </location>
</feature>
<dbReference type="PANTHER" id="PTHR22642">
    <property type="entry name" value="IMIDAZOLONEPROPIONASE"/>
    <property type="match status" value="1"/>
</dbReference>
<dbReference type="Pfam" id="PF07969">
    <property type="entry name" value="Amidohydro_3"/>
    <property type="match status" value="1"/>
</dbReference>
<proteinExistence type="predicted"/>
<dbReference type="SUPFAM" id="SSF51338">
    <property type="entry name" value="Composite domain of metallo-dependent hydrolases"/>
    <property type="match status" value="1"/>
</dbReference>
<dbReference type="Gene3D" id="3.10.310.70">
    <property type="match status" value="1"/>
</dbReference>
<accession>A0ABT8S578</accession>
<sequence length="548" mass="57731">MHSKRHALLALALLLSEAAFAAPSLVIINANVFTADPARPRAEAMAIEDGQFSAVGGNAEVRALAGPATRVIDAGGRLATPGLIESHVHLGSTLPSAPLPMPGLPFPGPTAEQALAAVAAAAKTPGGWISAWIGPLVARDQRNWRMALDAVAPDRPVLLRGFWGHTAIVNSAALQRIGIAEDVADPIGGQWGRDASGRLNGRADEGASPVPEVRATPNDPAKLALSFQAAAQRYARWGVTSIHLMNSGKTLEVTLDTLAKAKTPQKWTVYSWATGAVPSIAGAWAAMDEAPKTLPPRVRIDGPKWMLDGTPLEQNALQREPYAGRPDWRGRSNHSDAQVREILQTALRRPGQIALHVVGDAETDRVLAMMESLASAEAWREKRVRIEHGDGIRDDTLAQAARLGVVVIQNPTHFPPAGAPRRPTEPHSMLKSLLAAGVPVALGSDGGAEEANPFLNIMLATAYAASPREALSREQALLAYTAGAAFAEKQERSKGRIGVGMAADLALLSQDILTAPLPALPATRSLLTVVDGEIAFEDPALADAPSPK</sequence>
<comment type="caution">
    <text evidence="4">The sequence shown here is derived from an EMBL/GenBank/DDBJ whole genome shotgun (WGS) entry which is preliminary data.</text>
</comment>
<evidence type="ECO:0000256" key="2">
    <source>
        <dbReference type="SAM" id="SignalP"/>
    </source>
</evidence>
<keyword evidence="5" id="KW-1185">Reference proteome</keyword>
<evidence type="ECO:0000259" key="3">
    <source>
        <dbReference type="Pfam" id="PF07969"/>
    </source>
</evidence>
<keyword evidence="2" id="KW-0732">Signal</keyword>
<evidence type="ECO:0000313" key="4">
    <source>
        <dbReference type="EMBL" id="MDO1534072.1"/>
    </source>
</evidence>
<dbReference type="Gene3D" id="2.30.40.10">
    <property type="entry name" value="Urease, subunit C, domain 1"/>
    <property type="match status" value="1"/>
</dbReference>
<dbReference type="EMBL" id="JAUKVY010000012">
    <property type="protein sequence ID" value="MDO1534072.1"/>
    <property type="molecule type" value="Genomic_DNA"/>
</dbReference>